<dbReference type="SMART" id="SM00331">
    <property type="entry name" value="PP2C_SIG"/>
    <property type="match status" value="1"/>
</dbReference>
<evidence type="ECO:0000259" key="2">
    <source>
        <dbReference type="PROSITE" id="PS51746"/>
    </source>
</evidence>
<feature type="domain" description="PPM-type phosphatase" evidence="2">
    <location>
        <begin position="130"/>
        <end position="406"/>
    </location>
</feature>
<dbReference type="AlphaFoldDB" id="A0AAU9JEP8"/>
<evidence type="ECO:0000313" key="3">
    <source>
        <dbReference type="EMBL" id="CAG9324213.1"/>
    </source>
</evidence>
<comment type="catalytic activity">
    <reaction evidence="1">
        <text>O-phospho-L-threonyl-[protein] + H2O = L-threonyl-[protein] + phosphate</text>
        <dbReference type="Rhea" id="RHEA:47004"/>
        <dbReference type="Rhea" id="RHEA-COMP:11060"/>
        <dbReference type="Rhea" id="RHEA-COMP:11605"/>
        <dbReference type="ChEBI" id="CHEBI:15377"/>
        <dbReference type="ChEBI" id="CHEBI:30013"/>
        <dbReference type="ChEBI" id="CHEBI:43474"/>
        <dbReference type="ChEBI" id="CHEBI:61977"/>
        <dbReference type="EC" id="3.1.3.16"/>
    </reaction>
</comment>
<dbReference type="CDD" id="cd00143">
    <property type="entry name" value="PP2Cc"/>
    <property type="match status" value="1"/>
</dbReference>
<comment type="caution">
    <text evidence="3">The sequence shown here is derived from an EMBL/GenBank/DDBJ whole genome shotgun (WGS) entry which is preliminary data.</text>
</comment>
<comment type="catalytic activity">
    <reaction evidence="1">
        <text>O-phospho-L-seryl-[protein] + H2O = L-seryl-[protein] + phosphate</text>
        <dbReference type="Rhea" id="RHEA:20629"/>
        <dbReference type="Rhea" id="RHEA-COMP:9863"/>
        <dbReference type="Rhea" id="RHEA-COMP:11604"/>
        <dbReference type="ChEBI" id="CHEBI:15377"/>
        <dbReference type="ChEBI" id="CHEBI:29999"/>
        <dbReference type="ChEBI" id="CHEBI:43474"/>
        <dbReference type="ChEBI" id="CHEBI:83421"/>
        <dbReference type="EC" id="3.1.3.16"/>
    </reaction>
</comment>
<dbReference type="Proteomes" id="UP001162131">
    <property type="component" value="Unassembled WGS sequence"/>
</dbReference>
<dbReference type="InterPro" id="IPR039123">
    <property type="entry name" value="PPTC7"/>
</dbReference>
<dbReference type="InterPro" id="IPR036457">
    <property type="entry name" value="PPM-type-like_dom_sf"/>
</dbReference>
<sequence>MSTDQDEKLIFSELFNRLRRAIYKYYSQCQKKSNKFLTRISLQKEQTTEPVYLIGSHTNPQWEVEVPLSYSLKYKEYYIELWLPQGSEFLLTKKGSKILIDDYPKRQSPEGTLVNYVRPARPTLKPQAAKFQFKSQCASQGKNPETNEDAYFSSRFAIGVADGVGGVKKDFGISSSAFSHELMENCKKIAEKYDSAFESSSKKLKHFLSSPLSGDQIISQSYSQVINGGSSTFLLASLQGSHLKISNLGDSSVMVLREGYSELETIFKSTPKQHSFNCPYQLSKKFTNSQIASLKNPKNIPKEIFSDEVSDADKYSIQIRKGDILVIGTDGLWDNLFTEEVFAIVKKSYEENKNDLKIAAERLVSEAKNRMSSWDATPFSLESSKHTGKNFTGGKRDDVTVIVASINDIAV</sequence>
<dbReference type="PANTHER" id="PTHR12320">
    <property type="entry name" value="PROTEIN PHOSPHATASE 2C"/>
    <property type="match status" value="1"/>
</dbReference>
<dbReference type="PANTHER" id="PTHR12320:SF1">
    <property type="entry name" value="PROTEIN PHOSPHATASE PTC7 HOMOLOG"/>
    <property type="match status" value="1"/>
</dbReference>
<dbReference type="EC" id="3.1.3.16" evidence="1"/>
<name>A0AAU9JEP8_9CILI</name>
<dbReference type="Pfam" id="PF00481">
    <property type="entry name" value="PP2C"/>
    <property type="match status" value="1"/>
</dbReference>
<keyword evidence="1" id="KW-0464">Manganese</keyword>
<dbReference type="PROSITE" id="PS51746">
    <property type="entry name" value="PPM_2"/>
    <property type="match status" value="1"/>
</dbReference>
<keyword evidence="1" id="KW-0904">Protein phosphatase</keyword>
<keyword evidence="1" id="KW-0460">Magnesium</keyword>
<dbReference type="GO" id="GO:0046872">
    <property type="term" value="F:metal ion binding"/>
    <property type="evidence" value="ECO:0007669"/>
    <property type="project" value="UniProtKB-UniRule"/>
</dbReference>
<evidence type="ECO:0000313" key="4">
    <source>
        <dbReference type="Proteomes" id="UP001162131"/>
    </source>
</evidence>
<keyword evidence="1" id="KW-0378">Hydrolase</keyword>
<keyword evidence="1" id="KW-0479">Metal-binding</keyword>
<dbReference type="InterPro" id="IPR001932">
    <property type="entry name" value="PPM-type_phosphatase-like_dom"/>
</dbReference>
<accession>A0AAU9JEP8</accession>
<comment type="cofactor">
    <cofactor evidence="1">
        <name>Mn(2+)</name>
        <dbReference type="ChEBI" id="CHEBI:29035"/>
    </cofactor>
</comment>
<dbReference type="Gene3D" id="3.60.40.10">
    <property type="entry name" value="PPM-type phosphatase domain"/>
    <property type="match status" value="1"/>
</dbReference>
<comment type="cofactor">
    <cofactor evidence="1">
        <name>Mg(2+)</name>
        <dbReference type="ChEBI" id="CHEBI:18420"/>
    </cofactor>
</comment>
<evidence type="ECO:0000256" key="1">
    <source>
        <dbReference type="RuleBase" id="RU366020"/>
    </source>
</evidence>
<dbReference type="SUPFAM" id="SSF81606">
    <property type="entry name" value="PP2C-like"/>
    <property type="match status" value="1"/>
</dbReference>
<comment type="similarity">
    <text evidence="1">Belongs to the PP2C family.</text>
</comment>
<reference evidence="3" key="1">
    <citation type="submission" date="2021-09" db="EMBL/GenBank/DDBJ databases">
        <authorList>
            <consortium name="AG Swart"/>
            <person name="Singh M."/>
            <person name="Singh A."/>
            <person name="Seah K."/>
            <person name="Emmerich C."/>
        </authorList>
    </citation>
    <scope>NUCLEOTIDE SEQUENCE</scope>
    <source>
        <strain evidence="3">ATCC30299</strain>
    </source>
</reference>
<dbReference type="SMART" id="SM00332">
    <property type="entry name" value="PP2Cc"/>
    <property type="match status" value="1"/>
</dbReference>
<protein>
    <recommendedName>
        <fullName evidence="1">Protein phosphatase</fullName>
        <ecNumber evidence="1">3.1.3.16</ecNumber>
    </recommendedName>
</protein>
<dbReference type="GO" id="GO:0004722">
    <property type="term" value="F:protein serine/threonine phosphatase activity"/>
    <property type="evidence" value="ECO:0007669"/>
    <property type="project" value="UniProtKB-EC"/>
</dbReference>
<organism evidence="3 4">
    <name type="scientific">Blepharisma stoltei</name>
    <dbReference type="NCBI Taxonomy" id="1481888"/>
    <lineage>
        <taxon>Eukaryota</taxon>
        <taxon>Sar</taxon>
        <taxon>Alveolata</taxon>
        <taxon>Ciliophora</taxon>
        <taxon>Postciliodesmatophora</taxon>
        <taxon>Heterotrichea</taxon>
        <taxon>Heterotrichida</taxon>
        <taxon>Blepharismidae</taxon>
        <taxon>Blepharisma</taxon>
    </lineage>
</organism>
<gene>
    <name evidence="3" type="ORF">BSTOLATCC_MIC36010</name>
</gene>
<keyword evidence="4" id="KW-1185">Reference proteome</keyword>
<proteinExistence type="inferred from homology"/>
<dbReference type="EMBL" id="CAJZBQ010000036">
    <property type="protein sequence ID" value="CAG9324213.1"/>
    <property type="molecule type" value="Genomic_DNA"/>
</dbReference>